<dbReference type="Pfam" id="PF02801">
    <property type="entry name" value="Ketoacyl-synt_C"/>
    <property type="match status" value="1"/>
</dbReference>
<proteinExistence type="inferred from homology"/>
<comment type="caution">
    <text evidence="6">The sequence shown here is derived from an EMBL/GenBank/DDBJ whole genome shotgun (WGS) entry which is preliminary data.</text>
</comment>
<protein>
    <submittedName>
        <fullName evidence="6">3-oxoacyl-[acyl-carrier-protein] synthase 2</fullName>
        <ecNumber evidence="6">2.3.1.179</ecNumber>
    </submittedName>
</protein>
<dbReference type="OrthoDB" id="416758at2"/>
<evidence type="ECO:0000256" key="1">
    <source>
        <dbReference type="ARBA" id="ARBA00008467"/>
    </source>
</evidence>
<dbReference type="InterPro" id="IPR000794">
    <property type="entry name" value="Beta-ketoacyl_synthase"/>
</dbReference>
<evidence type="ECO:0000256" key="2">
    <source>
        <dbReference type="ARBA" id="ARBA00022679"/>
    </source>
</evidence>
<feature type="compositionally biased region" description="Basic and acidic residues" evidence="4">
    <location>
        <begin position="253"/>
        <end position="269"/>
    </location>
</feature>
<sequence length="414" mass="42661">MTGIGAWTPFGVGWDALWAALIEGRTAFAPVGEGFGPDPTLLAGRISDWKPFRAEFPEVRPPLPIPVTRLALVAARRACEAAGLAKIDAEHERLGFGVMLNRNRGPAQVVAKIMKPVLAKGVRKTSPLLFSQSVANAPLGAVATALGLRGPHLLTMGGGAIMTAHDAIQRGDAPGVLVGGFEELVSELFTADLDNGVIEGIRSLDQLGRGPVMSEGCVCVLLESRASAEARGARALARLASVERGLSLASRAEPAEREQNTDGRGERGWDPLSRWGAPDPDGFARLAARALARAGVEPKTIGYHAGNGAAVPAFASAEQRMRATLGLDGLGPAGRVGSLKALLGEGMGMGAIANLAWAATMVARGEITHSTRSGPTKDPVPGAGASALGLAHNVLVTHLDAHASQFAALVSPAS</sequence>
<accession>A0A2S9YL89</accession>
<dbReference type="InterPro" id="IPR014030">
    <property type="entry name" value="Ketoacyl_synth_N"/>
</dbReference>
<dbReference type="PANTHER" id="PTHR11712">
    <property type="entry name" value="POLYKETIDE SYNTHASE-RELATED"/>
    <property type="match status" value="1"/>
</dbReference>
<dbReference type="AlphaFoldDB" id="A0A2S9YL89"/>
<organism evidence="6 7">
    <name type="scientific">Enhygromyxa salina</name>
    <dbReference type="NCBI Taxonomy" id="215803"/>
    <lineage>
        <taxon>Bacteria</taxon>
        <taxon>Pseudomonadati</taxon>
        <taxon>Myxococcota</taxon>
        <taxon>Polyangia</taxon>
        <taxon>Nannocystales</taxon>
        <taxon>Nannocystaceae</taxon>
        <taxon>Enhygromyxa</taxon>
    </lineage>
</organism>
<dbReference type="EMBL" id="PVNK01000005">
    <property type="protein sequence ID" value="PRQ05834.1"/>
    <property type="molecule type" value="Genomic_DNA"/>
</dbReference>
<feature type="region of interest" description="Disordered" evidence="4">
    <location>
        <begin position="250"/>
        <end position="274"/>
    </location>
</feature>
<evidence type="ECO:0000313" key="6">
    <source>
        <dbReference type="EMBL" id="PRQ05834.1"/>
    </source>
</evidence>
<dbReference type="GO" id="GO:0006633">
    <property type="term" value="P:fatty acid biosynthetic process"/>
    <property type="evidence" value="ECO:0007669"/>
    <property type="project" value="TreeGrafter"/>
</dbReference>
<dbReference type="InterPro" id="IPR016039">
    <property type="entry name" value="Thiolase-like"/>
</dbReference>
<dbReference type="Proteomes" id="UP000237968">
    <property type="component" value="Unassembled WGS sequence"/>
</dbReference>
<gene>
    <name evidence="6" type="primary">fabF_1</name>
    <name evidence="6" type="ORF">ENSA5_01540</name>
</gene>
<dbReference type="EC" id="2.3.1.179" evidence="6"/>
<dbReference type="GO" id="GO:0004315">
    <property type="term" value="F:3-oxoacyl-[acyl-carrier-protein] synthase activity"/>
    <property type="evidence" value="ECO:0007669"/>
    <property type="project" value="UniProtKB-EC"/>
</dbReference>
<dbReference type="Pfam" id="PF00109">
    <property type="entry name" value="ketoacyl-synt"/>
    <property type="match status" value="1"/>
</dbReference>
<reference evidence="6 7" key="1">
    <citation type="submission" date="2018-03" db="EMBL/GenBank/DDBJ databases">
        <title>Draft Genome Sequences of the Obligatory Marine Myxobacteria Enhygromyxa salina SWB005.</title>
        <authorList>
            <person name="Poehlein A."/>
            <person name="Moghaddam J.A."/>
            <person name="Harms H."/>
            <person name="Alanjari M."/>
            <person name="Koenig G.M."/>
            <person name="Daniel R."/>
            <person name="Schaeberle T.F."/>
        </authorList>
    </citation>
    <scope>NUCLEOTIDE SEQUENCE [LARGE SCALE GENOMIC DNA]</scope>
    <source>
        <strain evidence="6 7">SWB005</strain>
    </source>
</reference>
<name>A0A2S9YL89_9BACT</name>
<dbReference type="PROSITE" id="PS52004">
    <property type="entry name" value="KS3_2"/>
    <property type="match status" value="1"/>
</dbReference>
<keyword evidence="2 3" id="KW-0808">Transferase</keyword>
<comment type="similarity">
    <text evidence="1 3">Belongs to the thiolase-like superfamily. Beta-ketoacyl-ACP synthases family.</text>
</comment>
<keyword evidence="7" id="KW-1185">Reference proteome</keyword>
<evidence type="ECO:0000256" key="4">
    <source>
        <dbReference type="SAM" id="MobiDB-lite"/>
    </source>
</evidence>
<keyword evidence="6" id="KW-0012">Acyltransferase</keyword>
<evidence type="ECO:0000313" key="7">
    <source>
        <dbReference type="Proteomes" id="UP000237968"/>
    </source>
</evidence>
<evidence type="ECO:0000256" key="3">
    <source>
        <dbReference type="RuleBase" id="RU003694"/>
    </source>
</evidence>
<evidence type="ECO:0000259" key="5">
    <source>
        <dbReference type="PROSITE" id="PS52004"/>
    </source>
</evidence>
<dbReference type="SUPFAM" id="SSF53901">
    <property type="entry name" value="Thiolase-like"/>
    <property type="match status" value="2"/>
</dbReference>
<dbReference type="PANTHER" id="PTHR11712:SF347">
    <property type="entry name" value="BETA KETOACYL-ACYL CARRIER PROTEIN SYNTHASE"/>
    <property type="match status" value="1"/>
</dbReference>
<dbReference type="InterPro" id="IPR014031">
    <property type="entry name" value="Ketoacyl_synth_C"/>
</dbReference>
<feature type="domain" description="Ketosynthase family 3 (KS3)" evidence="5">
    <location>
        <begin position="1"/>
        <end position="401"/>
    </location>
</feature>
<dbReference type="Gene3D" id="3.40.47.10">
    <property type="match status" value="2"/>
</dbReference>
<dbReference type="InterPro" id="IPR020841">
    <property type="entry name" value="PKS_Beta-ketoAc_synthase_dom"/>
</dbReference>
<dbReference type="RefSeq" id="WP_106389633.1">
    <property type="nucleotide sequence ID" value="NZ_PVNK01000005.1"/>
</dbReference>